<evidence type="ECO:0000259" key="2">
    <source>
        <dbReference type="PROSITE" id="PS51194"/>
    </source>
</evidence>
<dbReference type="GO" id="GO:0003677">
    <property type="term" value="F:DNA binding"/>
    <property type="evidence" value="ECO:0007669"/>
    <property type="project" value="InterPro"/>
</dbReference>
<dbReference type="PROSITE" id="PS51192">
    <property type="entry name" value="HELICASE_ATP_BIND_1"/>
    <property type="match status" value="1"/>
</dbReference>
<dbReference type="GO" id="GO:0005524">
    <property type="term" value="F:ATP binding"/>
    <property type="evidence" value="ECO:0007669"/>
    <property type="project" value="InterPro"/>
</dbReference>
<keyword evidence="3" id="KW-0547">Nucleotide-binding</keyword>
<keyword evidence="3" id="KW-0067">ATP-binding</keyword>
<feature type="domain" description="Helicase C-terminal" evidence="2">
    <location>
        <begin position="273"/>
        <end position="431"/>
    </location>
</feature>
<dbReference type="SMART" id="SM00490">
    <property type="entry name" value="HELICc"/>
    <property type="match status" value="1"/>
</dbReference>
<dbReference type="InterPro" id="IPR027417">
    <property type="entry name" value="P-loop_NTPase"/>
</dbReference>
<keyword evidence="3" id="KW-0347">Helicase</keyword>
<sequence>MSYFFDTAVNIEGNKKLRTPQIEAYIKIREYFNQPNNKEALVVLPTGTGKSGLISIAPYGVSNKRVLIITPGLVTKDSIRKTQEVLEDNFWVNCDVIFNSKDIPVVNEYLQDISDEHLFASHIVYSNIHRVSSKRGTSLISRVPQDFFDFIIIDEAHHAPAQSWREVLGYFREAKILHVTGTPYRGDNQEIPGEKIHETPLSEVMKNNYVKWLRKETVNAHELYFSIKENEEVKLSKEEVLAFKDKEWIEKSIALSEECSKDVIEYSILKLNELKNLSSKVPHKILAVGCSISHAEDLYHWYKEKGLDSIIVHSEMSLDELRRSFRNIENHQCDVVISVNMLMEGYDHKYLSILAIFRPYRSINAFAQVIGRILRAIPDDEITAFEIDNNGLVIFHEEIGLNTMWNVFQKEVDRAKRGSVREYTFSDREYIERENSLASVNSEGAFISNKDSYLDDIDFNELFERKRAEINASVSENINKIIQSGVDLPLDVRENLKDFLVEKEIRKAAKLIDPELIEKRPAQARKMMRQILSTRIQDEVANLLIENGIDEKGSELYHVFNRYISNLKTTDVNDGIVVRFINSKLSRIYGVVKDRDNKTLLKSIEALAGILEEVKRMIR</sequence>
<dbReference type="InterPro" id="IPR006935">
    <property type="entry name" value="Helicase/UvrB_N"/>
</dbReference>
<dbReference type="RefSeq" id="WP_105396380.1">
    <property type="nucleotide sequence ID" value="NZ_CAWNTA010000121.1"/>
</dbReference>
<dbReference type="GO" id="GO:0005829">
    <property type="term" value="C:cytosol"/>
    <property type="evidence" value="ECO:0007669"/>
    <property type="project" value="TreeGrafter"/>
</dbReference>
<dbReference type="Proteomes" id="UP000239550">
    <property type="component" value="Unassembled WGS sequence"/>
</dbReference>
<dbReference type="InterPro" id="IPR014001">
    <property type="entry name" value="Helicase_ATP-bd"/>
</dbReference>
<protein>
    <submittedName>
        <fullName evidence="3">Helicase</fullName>
    </submittedName>
</protein>
<dbReference type="Pfam" id="PF04851">
    <property type="entry name" value="ResIII"/>
    <property type="match status" value="1"/>
</dbReference>
<name>A0A2S8PXA4_9GAMM</name>
<feature type="domain" description="Helicase ATP-binding" evidence="1">
    <location>
        <begin position="31"/>
        <end position="201"/>
    </location>
</feature>
<organism evidence="3 4">
    <name type="scientific">Photorhabdus hindustanensis</name>
    <dbReference type="NCBI Taxonomy" id="2918802"/>
    <lineage>
        <taxon>Bacteria</taxon>
        <taxon>Pseudomonadati</taxon>
        <taxon>Pseudomonadota</taxon>
        <taxon>Gammaproteobacteria</taxon>
        <taxon>Enterobacterales</taxon>
        <taxon>Morganellaceae</taxon>
        <taxon>Photorhabdus</taxon>
    </lineage>
</organism>
<reference evidence="3 4" key="1">
    <citation type="submission" date="2018-02" db="EMBL/GenBank/DDBJ databases">
        <title>Five New Genomes of Indian Photorhabdus Isolates TSA.</title>
        <authorList>
            <person name="Dubay B."/>
            <person name="Somvanshi V.S."/>
        </authorList>
    </citation>
    <scope>NUCLEOTIDE SEQUENCE [LARGE SCALE GENOMIC DNA]</scope>
    <source>
        <strain evidence="3 4">H1</strain>
    </source>
</reference>
<accession>A0A2S8PXA4</accession>
<comment type="caution">
    <text evidence="3">The sequence shown here is derived from an EMBL/GenBank/DDBJ whole genome shotgun (WGS) entry which is preliminary data.</text>
</comment>
<dbReference type="Pfam" id="PF00271">
    <property type="entry name" value="Helicase_C"/>
    <property type="match status" value="1"/>
</dbReference>
<dbReference type="PROSITE" id="PS51194">
    <property type="entry name" value="HELICASE_CTER"/>
    <property type="match status" value="1"/>
</dbReference>
<gene>
    <name evidence="3" type="ORF">C6H66_18780</name>
</gene>
<proteinExistence type="predicted"/>
<dbReference type="EMBL" id="PUWT01000054">
    <property type="protein sequence ID" value="PQQ23643.1"/>
    <property type="molecule type" value="Genomic_DNA"/>
</dbReference>
<dbReference type="PANTHER" id="PTHR47396:SF1">
    <property type="entry name" value="ATP-DEPENDENT HELICASE IRC3-RELATED"/>
    <property type="match status" value="1"/>
</dbReference>
<dbReference type="InterPro" id="IPR001650">
    <property type="entry name" value="Helicase_C-like"/>
</dbReference>
<dbReference type="Gene3D" id="3.40.50.300">
    <property type="entry name" value="P-loop containing nucleotide triphosphate hydrolases"/>
    <property type="match status" value="2"/>
</dbReference>
<dbReference type="GO" id="GO:0004386">
    <property type="term" value="F:helicase activity"/>
    <property type="evidence" value="ECO:0007669"/>
    <property type="project" value="UniProtKB-KW"/>
</dbReference>
<dbReference type="SMART" id="SM00487">
    <property type="entry name" value="DEXDc"/>
    <property type="match status" value="1"/>
</dbReference>
<dbReference type="AlphaFoldDB" id="A0A2S8PXA4"/>
<keyword evidence="3" id="KW-0378">Hydrolase</keyword>
<evidence type="ECO:0000313" key="4">
    <source>
        <dbReference type="Proteomes" id="UP000239550"/>
    </source>
</evidence>
<evidence type="ECO:0000259" key="1">
    <source>
        <dbReference type="PROSITE" id="PS51192"/>
    </source>
</evidence>
<dbReference type="SUPFAM" id="SSF52540">
    <property type="entry name" value="P-loop containing nucleoside triphosphate hydrolases"/>
    <property type="match status" value="1"/>
</dbReference>
<evidence type="ECO:0000313" key="3">
    <source>
        <dbReference type="EMBL" id="PQQ23643.1"/>
    </source>
</evidence>
<keyword evidence="4" id="KW-1185">Reference proteome</keyword>
<dbReference type="InterPro" id="IPR050742">
    <property type="entry name" value="Helicase_Restrict-Modif_Enz"/>
</dbReference>
<dbReference type="PANTHER" id="PTHR47396">
    <property type="entry name" value="TYPE I RESTRICTION ENZYME ECOKI R PROTEIN"/>
    <property type="match status" value="1"/>
</dbReference>
<dbReference type="GO" id="GO:0016787">
    <property type="term" value="F:hydrolase activity"/>
    <property type="evidence" value="ECO:0007669"/>
    <property type="project" value="InterPro"/>
</dbReference>